<comment type="similarity">
    <text evidence="2">Belongs to the major facilitator superfamily. Sugar transporter (TC 2.A.1.1) family.</text>
</comment>
<feature type="transmembrane region" description="Helical" evidence="8">
    <location>
        <begin position="96"/>
        <end position="117"/>
    </location>
</feature>
<dbReference type="Gene3D" id="1.20.1250.20">
    <property type="entry name" value="MFS general substrate transporter like domains"/>
    <property type="match status" value="1"/>
</dbReference>
<sequence length="518" mass="56402">MVNIALTRQFTWPSFFTCYVISLGQIAFGYPAAIIGSVLAMPSFLKYMKLTDSAGLVTAEGNQLIGAINGVFQAGAVLGVILNCWVMEKWGRRSSLIYCSVLGLFGGALICGARNIAMFIVGRFFAGAGSWSFLAVTPIYTSEMSPPALRGLFSGMNGIHIALGYALASYMGLAFYFAKDPATQWRGCLGIGLLWPTLMLVITYFIPESPRWLLMKGRVEEARSTVLTLHSYRADPEQELACQEFSQMKTQADLDKTLNPSWLEMVRRASYRKRVLITAGFAIIGQSTAVLVINNYGPTLYKSLGFGTKDQLALQCGWLTVSIFGNFFGAVVLDYFGRRPLMLTGLAGCVIALSIEAAIVAEFFPPGTNKAASVGGVFALYLFVVVYAVGVDVAGVTFYSEVFPNHIRAKGVGITIVALSLTDLAYLQASATAFANIGWKYFLLFIVITSIGFVIMCFVLPETKKISLEEMAKIFGDTEESILMYAAEDVKHGPTLHALGQKKSESDERMAGEHVKEV</sequence>
<comment type="caution">
    <text evidence="10">The sequence shown here is derived from an EMBL/GenBank/DDBJ whole genome shotgun (WGS) entry which is preliminary data.</text>
</comment>
<evidence type="ECO:0000256" key="7">
    <source>
        <dbReference type="ARBA" id="ARBA00049119"/>
    </source>
</evidence>
<reference evidence="10" key="1">
    <citation type="submission" date="2020-05" db="EMBL/GenBank/DDBJ databases">
        <title>Mycena genomes resolve the evolution of fungal bioluminescence.</title>
        <authorList>
            <person name="Tsai I.J."/>
        </authorList>
    </citation>
    <scope>NUCLEOTIDE SEQUENCE</scope>
    <source>
        <strain evidence="10">CCC161011</strain>
    </source>
</reference>
<dbReference type="Pfam" id="PF00083">
    <property type="entry name" value="Sugar_tr"/>
    <property type="match status" value="1"/>
</dbReference>
<evidence type="ECO:0000256" key="8">
    <source>
        <dbReference type="SAM" id="Phobius"/>
    </source>
</evidence>
<comment type="subcellular location">
    <subcellularLocation>
        <location evidence="1">Membrane</location>
        <topology evidence="1">Multi-pass membrane protein</topology>
    </subcellularLocation>
</comment>
<dbReference type="AlphaFoldDB" id="A0A8H7DBE4"/>
<feature type="transmembrane region" description="Helical" evidence="8">
    <location>
        <begin position="123"/>
        <end position="140"/>
    </location>
</feature>
<feature type="transmembrane region" description="Helical" evidence="8">
    <location>
        <begin position="152"/>
        <end position="178"/>
    </location>
</feature>
<feature type="transmembrane region" description="Helical" evidence="8">
    <location>
        <begin position="411"/>
        <end position="429"/>
    </location>
</feature>
<feature type="transmembrane region" description="Helical" evidence="8">
    <location>
        <begin position="12"/>
        <end position="44"/>
    </location>
</feature>
<dbReference type="InterPro" id="IPR003663">
    <property type="entry name" value="Sugar/inositol_transpt"/>
</dbReference>
<dbReference type="PROSITE" id="PS00216">
    <property type="entry name" value="SUGAR_TRANSPORT_1"/>
    <property type="match status" value="1"/>
</dbReference>
<dbReference type="InterPro" id="IPR036259">
    <property type="entry name" value="MFS_trans_sf"/>
</dbReference>
<evidence type="ECO:0000256" key="2">
    <source>
        <dbReference type="ARBA" id="ARBA00010992"/>
    </source>
</evidence>
<feature type="transmembrane region" description="Helical" evidence="8">
    <location>
        <begin position="275"/>
        <end position="297"/>
    </location>
</feature>
<keyword evidence="3" id="KW-0813">Transport</keyword>
<dbReference type="InterPro" id="IPR050360">
    <property type="entry name" value="MFS_Sugar_Transporters"/>
</dbReference>
<evidence type="ECO:0000256" key="6">
    <source>
        <dbReference type="ARBA" id="ARBA00023136"/>
    </source>
</evidence>
<accession>A0A8H7DBE4</accession>
<dbReference type="SUPFAM" id="SSF103473">
    <property type="entry name" value="MFS general substrate transporter"/>
    <property type="match status" value="1"/>
</dbReference>
<dbReference type="PANTHER" id="PTHR48022:SF11">
    <property type="entry name" value="MONOSACCHARIDE TRANSPORTER (HXT8), PUTATIVE (AFU_ORTHOLOGUE AFUA_2G08120)-RELATED"/>
    <property type="match status" value="1"/>
</dbReference>
<feature type="transmembrane region" description="Helical" evidence="8">
    <location>
        <begin position="64"/>
        <end position="84"/>
    </location>
</feature>
<dbReference type="InterPro" id="IPR005829">
    <property type="entry name" value="Sugar_transporter_CS"/>
</dbReference>
<dbReference type="GO" id="GO:0005351">
    <property type="term" value="F:carbohydrate:proton symporter activity"/>
    <property type="evidence" value="ECO:0007669"/>
    <property type="project" value="TreeGrafter"/>
</dbReference>
<comment type="catalytic activity">
    <reaction evidence="7">
        <text>myo-inositol(out) + H(+)(out) = myo-inositol(in) + H(+)(in)</text>
        <dbReference type="Rhea" id="RHEA:60364"/>
        <dbReference type="ChEBI" id="CHEBI:15378"/>
        <dbReference type="ChEBI" id="CHEBI:17268"/>
    </reaction>
</comment>
<evidence type="ECO:0000256" key="3">
    <source>
        <dbReference type="ARBA" id="ARBA00022448"/>
    </source>
</evidence>
<dbReference type="InterPro" id="IPR020846">
    <property type="entry name" value="MFS_dom"/>
</dbReference>
<feature type="transmembrane region" description="Helical" evidence="8">
    <location>
        <begin position="317"/>
        <end position="336"/>
    </location>
</feature>
<feature type="transmembrane region" description="Helical" evidence="8">
    <location>
        <begin position="376"/>
        <end position="399"/>
    </location>
</feature>
<feature type="transmembrane region" description="Helical" evidence="8">
    <location>
        <begin position="184"/>
        <end position="206"/>
    </location>
</feature>
<feature type="domain" description="Major facilitator superfamily (MFS) profile" evidence="9">
    <location>
        <begin position="17"/>
        <end position="464"/>
    </location>
</feature>
<feature type="transmembrane region" description="Helical" evidence="8">
    <location>
        <begin position="343"/>
        <end position="364"/>
    </location>
</feature>
<dbReference type="FunFam" id="1.20.1250.20:FF:001515">
    <property type="entry name" value="Uncharacterized protein"/>
    <property type="match status" value="1"/>
</dbReference>
<dbReference type="Proteomes" id="UP000620124">
    <property type="component" value="Unassembled WGS sequence"/>
</dbReference>
<feature type="transmembrane region" description="Helical" evidence="8">
    <location>
        <begin position="441"/>
        <end position="461"/>
    </location>
</feature>
<protein>
    <submittedName>
        <fullName evidence="10">General substrate transporter</fullName>
    </submittedName>
</protein>
<dbReference type="GO" id="GO:0016020">
    <property type="term" value="C:membrane"/>
    <property type="evidence" value="ECO:0007669"/>
    <property type="project" value="UniProtKB-SubCell"/>
</dbReference>
<name>A0A8H7DBE4_9AGAR</name>
<dbReference type="OrthoDB" id="6133115at2759"/>
<proteinExistence type="inferred from homology"/>
<keyword evidence="6 8" id="KW-0472">Membrane</keyword>
<keyword evidence="11" id="KW-1185">Reference proteome</keyword>
<dbReference type="InterPro" id="IPR005828">
    <property type="entry name" value="MFS_sugar_transport-like"/>
</dbReference>
<evidence type="ECO:0000256" key="1">
    <source>
        <dbReference type="ARBA" id="ARBA00004141"/>
    </source>
</evidence>
<evidence type="ECO:0000256" key="5">
    <source>
        <dbReference type="ARBA" id="ARBA00022989"/>
    </source>
</evidence>
<keyword evidence="4 8" id="KW-0812">Transmembrane</keyword>
<evidence type="ECO:0000313" key="11">
    <source>
        <dbReference type="Proteomes" id="UP000620124"/>
    </source>
</evidence>
<organism evidence="10 11">
    <name type="scientific">Mycena venus</name>
    <dbReference type="NCBI Taxonomy" id="2733690"/>
    <lineage>
        <taxon>Eukaryota</taxon>
        <taxon>Fungi</taxon>
        <taxon>Dikarya</taxon>
        <taxon>Basidiomycota</taxon>
        <taxon>Agaricomycotina</taxon>
        <taxon>Agaricomycetes</taxon>
        <taxon>Agaricomycetidae</taxon>
        <taxon>Agaricales</taxon>
        <taxon>Marasmiineae</taxon>
        <taxon>Mycenaceae</taxon>
        <taxon>Mycena</taxon>
    </lineage>
</organism>
<evidence type="ECO:0000256" key="4">
    <source>
        <dbReference type="ARBA" id="ARBA00022692"/>
    </source>
</evidence>
<dbReference type="PROSITE" id="PS50850">
    <property type="entry name" value="MFS"/>
    <property type="match status" value="1"/>
</dbReference>
<keyword evidence="5 8" id="KW-1133">Transmembrane helix</keyword>
<evidence type="ECO:0000313" key="10">
    <source>
        <dbReference type="EMBL" id="KAF7365893.1"/>
    </source>
</evidence>
<evidence type="ECO:0000259" key="9">
    <source>
        <dbReference type="PROSITE" id="PS50850"/>
    </source>
</evidence>
<dbReference type="EMBL" id="JACAZI010000003">
    <property type="protein sequence ID" value="KAF7365893.1"/>
    <property type="molecule type" value="Genomic_DNA"/>
</dbReference>
<dbReference type="PANTHER" id="PTHR48022">
    <property type="entry name" value="PLASTIDIC GLUCOSE TRANSPORTER 4"/>
    <property type="match status" value="1"/>
</dbReference>
<dbReference type="PRINTS" id="PR00171">
    <property type="entry name" value="SUGRTRNSPORT"/>
</dbReference>
<gene>
    <name evidence="10" type="ORF">MVEN_00464300</name>
</gene>